<feature type="compositionally biased region" description="Polar residues" evidence="1">
    <location>
        <begin position="8"/>
        <end position="26"/>
    </location>
</feature>
<sequence length="86" mass="9194">MRFRIHSPLSTVPFSTQPAADSSLQVEQGEGLGVGRKSEISVTGTVCCQSVPVRPQADSRSRRDIGTAVRMSGAKLRDVCETADFA</sequence>
<name>A0A1I3NDM4_9EURY</name>
<gene>
    <name evidence="2" type="ORF">SAMN05443661_11352</name>
</gene>
<organism evidence="2 3">
    <name type="scientific">Natronobacterium gregoryi</name>
    <dbReference type="NCBI Taxonomy" id="44930"/>
    <lineage>
        <taxon>Archaea</taxon>
        <taxon>Methanobacteriati</taxon>
        <taxon>Methanobacteriota</taxon>
        <taxon>Stenosarchaea group</taxon>
        <taxon>Halobacteria</taxon>
        <taxon>Halobacteriales</taxon>
        <taxon>Natrialbaceae</taxon>
        <taxon>Natronobacterium</taxon>
    </lineage>
</organism>
<dbReference type="AlphaFoldDB" id="A0A1I3NDM4"/>
<evidence type="ECO:0000313" key="3">
    <source>
        <dbReference type="Proteomes" id="UP000182829"/>
    </source>
</evidence>
<reference evidence="2 3" key="1">
    <citation type="submission" date="2016-10" db="EMBL/GenBank/DDBJ databases">
        <authorList>
            <person name="de Groot N.N."/>
        </authorList>
    </citation>
    <scope>NUCLEOTIDE SEQUENCE [LARGE SCALE GENOMIC DNA]</scope>
    <source>
        <strain evidence="2 3">SP2</strain>
    </source>
</reference>
<evidence type="ECO:0000256" key="1">
    <source>
        <dbReference type="SAM" id="MobiDB-lite"/>
    </source>
</evidence>
<protein>
    <submittedName>
        <fullName evidence="2">Uncharacterized protein</fullName>
    </submittedName>
</protein>
<evidence type="ECO:0000313" key="2">
    <source>
        <dbReference type="EMBL" id="SFJ07282.1"/>
    </source>
</evidence>
<dbReference type="Proteomes" id="UP000182829">
    <property type="component" value="Unassembled WGS sequence"/>
</dbReference>
<dbReference type="EMBL" id="FORO01000013">
    <property type="protein sequence ID" value="SFJ07282.1"/>
    <property type="molecule type" value="Genomic_DNA"/>
</dbReference>
<feature type="region of interest" description="Disordered" evidence="1">
    <location>
        <begin position="1"/>
        <end position="28"/>
    </location>
</feature>
<proteinExistence type="predicted"/>
<accession>A0A1I3NDM4</accession>